<keyword evidence="7" id="KW-0472">Membrane</keyword>
<keyword evidence="6" id="KW-1278">Translocase</keyword>
<dbReference type="GO" id="GO:1900753">
    <property type="term" value="P:doxorubicin transport"/>
    <property type="evidence" value="ECO:0007669"/>
    <property type="project" value="InterPro"/>
</dbReference>
<comment type="subcellular location">
    <subcellularLocation>
        <location evidence="1">Cell membrane</location>
        <topology evidence="1">Peripheral membrane protein</topology>
        <orientation evidence="1">Cytoplasmic side</orientation>
    </subcellularLocation>
</comment>
<reference evidence="12" key="1">
    <citation type="submission" date="2016-06" db="EMBL/GenBank/DDBJ databases">
        <authorList>
            <person name="Varghese N."/>
            <person name="Submissions Spin"/>
        </authorList>
    </citation>
    <scope>NUCLEOTIDE SEQUENCE [LARGE SCALE GENOMIC DNA]</scope>
    <source>
        <strain evidence="12">DSM 45161</strain>
    </source>
</reference>
<dbReference type="InterPro" id="IPR003439">
    <property type="entry name" value="ABC_transporter-like_ATP-bd"/>
</dbReference>
<dbReference type="InterPro" id="IPR025302">
    <property type="entry name" value="DrrA1/2-like_C"/>
</dbReference>
<feature type="domain" description="ABC transporter" evidence="10">
    <location>
        <begin position="4"/>
        <end position="234"/>
    </location>
</feature>
<dbReference type="PROSITE" id="PS50893">
    <property type="entry name" value="ABC_TRANSPORTER_2"/>
    <property type="match status" value="1"/>
</dbReference>
<dbReference type="GO" id="GO:0016887">
    <property type="term" value="F:ATP hydrolysis activity"/>
    <property type="evidence" value="ECO:0007669"/>
    <property type="project" value="InterPro"/>
</dbReference>
<evidence type="ECO:0000256" key="6">
    <source>
        <dbReference type="ARBA" id="ARBA00022967"/>
    </source>
</evidence>
<dbReference type="NCBIfam" id="TIGR01188">
    <property type="entry name" value="drrA"/>
    <property type="match status" value="1"/>
</dbReference>
<evidence type="ECO:0000256" key="1">
    <source>
        <dbReference type="ARBA" id="ARBA00004413"/>
    </source>
</evidence>
<evidence type="ECO:0000256" key="3">
    <source>
        <dbReference type="ARBA" id="ARBA00022475"/>
    </source>
</evidence>
<dbReference type="Pfam" id="PF00005">
    <property type="entry name" value="ABC_tran"/>
    <property type="match status" value="1"/>
</dbReference>
<gene>
    <name evidence="11" type="ORF">GA0070614_0220</name>
</gene>
<keyword evidence="4" id="KW-0547">Nucleotide-binding</keyword>
<evidence type="ECO:0000313" key="11">
    <source>
        <dbReference type="EMBL" id="SCG35891.1"/>
    </source>
</evidence>
<accession>A0A1C5GRX2</accession>
<dbReference type="GO" id="GO:0005524">
    <property type="term" value="F:ATP binding"/>
    <property type="evidence" value="ECO:0007669"/>
    <property type="project" value="UniProtKB-KW"/>
</dbReference>
<evidence type="ECO:0000256" key="4">
    <source>
        <dbReference type="ARBA" id="ARBA00022741"/>
    </source>
</evidence>
<dbReference type="PANTHER" id="PTHR42711">
    <property type="entry name" value="ABC TRANSPORTER ATP-BINDING PROTEIN"/>
    <property type="match status" value="1"/>
</dbReference>
<evidence type="ECO:0000256" key="2">
    <source>
        <dbReference type="ARBA" id="ARBA00022448"/>
    </source>
</evidence>
<evidence type="ECO:0000256" key="7">
    <source>
        <dbReference type="ARBA" id="ARBA00023136"/>
    </source>
</evidence>
<dbReference type="Proteomes" id="UP000198215">
    <property type="component" value="Chromosome I"/>
</dbReference>
<evidence type="ECO:0000313" key="12">
    <source>
        <dbReference type="Proteomes" id="UP000198215"/>
    </source>
</evidence>
<evidence type="ECO:0000256" key="5">
    <source>
        <dbReference type="ARBA" id="ARBA00022840"/>
    </source>
</evidence>
<keyword evidence="3" id="KW-1003">Cell membrane</keyword>
<name>A0A1C5GRX2_9ACTN</name>
<dbReference type="AlphaFoldDB" id="A0A1C5GRX2"/>
<dbReference type="PROSITE" id="PS00211">
    <property type="entry name" value="ABC_TRANSPORTER_1"/>
    <property type="match status" value="1"/>
</dbReference>
<proteinExistence type="inferred from homology"/>
<dbReference type="SMART" id="SM00382">
    <property type="entry name" value="AAA"/>
    <property type="match status" value="1"/>
</dbReference>
<keyword evidence="5 11" id="KW-0067">ATP-binding</keyword>
<dbReference type="SUPFAM" id="SSF52540">
    <property type="entry name" value="P-loop containing nucleoside triphosphate hydrolases"/>
    <property type="match status" value="1"/>
</dbReference>
<dbReference type="FunFam" id="3.40.50.300:FF:000589">
    <property type="entry name" value="ABC transporter, ATP-binding subunit"/>
    <property type="match status" value="1"/>
</dbReference>
<dbReference type="EMBL" id="LT607753">
    <property type="protein sequence ID" value="SCG35891.1"/>
    <property type="molecule type" value="Genomic_DNA"/>
</dbReference>
<evidence type="ECO:0000256" key="8">
    <source>
        <dbReference type="ARBA" id="ARBA00023251"/>
    </source>
</evidence>
<dbReference type="GO" id="GO:0005886">
    <property type="term" value="C:plasma membrane"/>
    <property type="evidence" value="ECO:0007669"/>
    <property type="project" value="UniProtKB-SubCell"/>
</dbReference>
<keyword evidence="2" id="KW-0813">Transport</keyword>
<dbReference type="Pfam" id="PF13732">
    <property type="entry name" value="DrrA1-3_C"/>
    <property type="match status" value="1"/>
</dbReference>
<keyword evidence="8" id="KW-0046">Antibiotic resistance</keyword>
<keyword evidence="12" id="KW-1185">Reference proteome</keyword>
<protein>
    <submittedName>
        <fullName evidence="11">ABC-2 type transport system ATP-binding protein</fullName>
    </submittedName>
</protein>
<dbReference type="RefSeq" id="WP_088974227.1">
    <property type="nucleotide sequence ID" value="NZ_LT607753.1"/>
</dbReference>
<dbReference type="PANTHER" id="PTHR42711:SF19">
    <property type="entry name" value="DOXORUBICIN RESISTANCE ATP-BINDING PROTEIN DRRA"/>
    <property type="match status" value="1"/>
</dbReference>
<comment type="similarity">
    <text evidence="9">Belongs to the ABC transporter superfamily. Drug exporter-1 (DrugE1) (TC 3.A.1.105) family.</text>
</comment>
<dbReference type="OrthoDB" id="9804819at2"/>
<evidence type="ECO:0000256" key="9">
    <source>
        <dbReference type="ARBA" id="ARBA00049985"/>
    </source>
</evidence>
<organism evidence="11 12">
    <name type="scientific">Micromonospora coxensis</name>
    <dbReference type="NCBI Taxonomy" id="356852"/>
    <lineage>
        <taxon>Bacteria</taxon>
        <taxon>Bacillati</taxon>
        <taxon>Actinomycetota</taxon>
        <taxon>Actinomycetes</taxon>
        <taxon>Micromonosporales</taxon>
        <taxon>Micromonosporaceae</taxon>
        <taxon>Micromonospora</taxon>
    </lineage>
</organism>
<dbReference type="InterPro" id="IPR017871">
    <property type="entry name" value="ABC_transporter-like_CS"/>
</dbReference>
<sequence>MPVIEVHGLRKRYGDTDALTGVDLSVQAGTLCAVLGPNGAGKSTLVRVLTTLLRADAGTARVAGHDVARHPERVRAHIGLVGQHTAVDEVLGARQNLVLFGRLRHLSPARARSRAEELLQRFRLTHAAHRPVGTFSGGMRRRLDLAAALIGDPPVLFLDEPTTGLDPRSRGELSDAVRALVAAGSTVLLTTQYLQEADQLADTVRIVDHGRVVAAGSPEQLKATLGGDRVEVRLHHGDHLAPAAATIGAAIGTTPRIEADRLRVSVEVTDRVAAVGAVLRALEHAGLTAADVALRRPTLNEVFLRLTAERHQEVVA</sequence>
<dbReference type="GO" id="GO:0046677">
    <property type="term" value="P:response to antibiotic"/>
    <property type="evidence" value="ECO:0007669"/>
    <property type="project" value="UniProtKB-KW"/>
</dbReference>
<dbReference type="InterPro" id="IPR050763">
    <property type="entry name" value="ABC_transporter_ATP-binding"/>
</dbReference>
<dbReference type="InterPro" id="IPR003593">
    <property type="entry name" value="AAA+_ATPase"/>
</dbReference>
<dbReference type="Gene3D" id="3.40.50.300">
    <property type="entry name" value="P-loop containing nucleotide triphosphate hydrolases"/>
    <property type="match status" value="1"/>
</dbReference>
<evidence type="ECO:0000259" key="10">
    <source>
        <dbReference type="PROSITE" id="PS50893"/>
    </source>
</evidence>
<dbReference type="InterPro" id="IPR005894">
    <property type="entry name" value="DrrA"/>
</dbReference>
<dbReference type="GO" id="GO:0043215">
    <property type="term" value="P:daunorubicin transport"/>
    <property type="evidence" value="ECO:0007669"/>
    <property type="project" value="InterPro"/>
</dbReference>
<dbReference type="InterPro" id="IPR027417">
    <property type="entry name" value="P-loop_NTPase"/>
</dbReference>